<dbReference type="FunFam" id="3.40.30.10:FF:000010">
    <property type="entry name" value="Glutathione peroxidase"/>
    <property type="match status" value="1"/>
</dbReference>
<dbReference type="PIRSF" id="PIRSF000303">
    <property type="entry name" value="Glutathion_perox"/>
    <property type="match status" value="1"/>
</dbReference>
<dbReference type="RefSeq" id="WP_188697783.1">
    <property type="nucleotide sequence ID" value="NZ_BMLS01000006.1"/>
</dbReference>
<dbReference type="PRINTS" id="PR01011">
    <property type="entry name" value="GLUTPROXDASE"/>
</dbReference>
<dbReference type="PROSITE" id="PS51355">
    <property type="entry name" value="GLUTATHIONE_PEROXID_3"/>
    <property type="match status" value="1"/>
</dbReference>
<dbReference type="PROSITE" id="PS00763">
    <property type="entry name" value="GLUTATHIONE_PEROXID_2"/>
    <property type="match status" value="1"/>
</dbReference>
<comment type="caution">
    <text evidence="7">The sequence shown here is derived from an EMBL/GenBank/DDBJ whole genome shotgun (WGS) entry which is preliminary data.</text>
</comment>
<dbReference type="InterPro" id="IPR029759">
    <property type="entry name" value="GPX_AS"/>
</dbReference>
<dbReference type="CDD" id="cd00340">
    <property type="entry name" value="GSH_Peroxidase"/>
    <property type="match status" value="1"/>
</dbReference>
<dbReference type="PANTHER" id="PTHR11592">
    <property type="entry name" value="GLUTATHIONE PEROXIDASE"/>
    <property type="match status" value="1"/>
</dbReference>
<gene>
    <name evidence="7" type="primary">gpo</name>
    <name evidence="7" type="ORF">GCM10010982_33260</name>
</gene>
<accession>A0A918DLX9</accession>
<keyword evidence="3 5" id="KW-0560">Oxidoreductase</keyword>
<evidence type="ECO:0000256" key="1">
    <source>
        <dbReference type="ARBA" id="ARBA00006926"/>
    </source>
</evidence>
<sequence>MTKSVHDFDMQRSNGQTQNLADYRGKVLLIVNTASQCGFTKQYAGLQQLYQAYSAQGLEILAFPCNQFGQQEPGTDTEIQQFCELNFKVSFPLFAKIDVNGENTAPLYRYLKEQAPGLFGSQRIKWNFTKFLVDQHGKVRKRYAPTTTPEAIRADIQALLALTPNKESQ</sequence>
<feature type="active site" evidence="4">
    <location>
        <position position="37"/>
    </location>
</feature>
<dbReference type="GO" id="GO:0034599">
    <property type="term" value="P:cellular response to oxidative stress"/>
    <property type="evidence" value="ECO:0007669"/>
    <property type="project" value="TreeGrafter"/>
</dbReference>
<feature type="domain" description="Thioredoxin" evidence="6">
    <location>
        <begin position="1"/>
        <end position="161"/>
    </location>
</feature>
<name>A0A918DLX9_9ALTE</name>
<dbReference type="InterPro" id="IPR029760">
    <property type="entry name" value="GPX_CS"/>
</dbReference>
<evidence type="ECO:0000256" key="5">
    <source>
        <dbReference type="RuleBase" id="RU000499"/>
    </source>
</evidence>
<comment type="similarity">
    <text evidence="1 5">Belongs to the glutathione peroxidase family.</text>
</comment>
<dbReference type="SUPFAM" id="SSF52833">
    <property type="entry name" value="Thioredoxin-like"/>
    <property type="match status" value="1"/>
</dbReference>
<dbReference type="PANTHER" id="PTHR11592:SF78">
    <property type="entry name" value="GLUTATHIONE PEROXIDASE"/>
    <property type="match status" value="1"/>
</dbReference>
<dbReference type="InterPro" id="IPR000889">
    <property type="entry name" value="Glutathione_peroxidase"/>
</dbReference>
<dbReference type="InterPro" id="IPR036249">
    <property type="entry name" value="Thioredoxin-like_sf"/>
</dbReference>
<evidence type="ECO:0000256" key="3">
    <source>
        <dbReference type="ARBA" id="ARBA00023002"/>
    </source>
</evidence>
<dbReference type="Proteomes" id="UP000606935">
    <property type="component" value="Unassembled WGS sequence"/>
</dbReference>
<evidence type="ECO:0000313" key="7">
    <source>
        <dbReference type="EMBL" id="GGO73224.1"/>
    </source>
</evidence>
<dbReference type="PROSITE" id="PS00460">
    <property type="entry name" value="GLUTATHIONE_PEROXID_1"/>
    <property type="match status" value="1"/>
</dbReference>
<dbReference type="GO" id="GO:0004601">
    <property type="term" value="F:peroxidase activity"/>
    <property type="evidence" value="ECO:0007669"/>
    <property type="project" value="UniProtKB-KW"/>
</dbReference>
<dbReference type="Pfam" id="PF00255">
    <property type="entry name" value="GSHPx"/>
    <property type="match status" value="1"/>
</dbReference>
<reference evidence="7" key="1">
    <citation type="journal article" date="2014" name="Int. J. Syst. Evol. Microbiol.">
        <title>Complete genome sequence of Corynebacterium casei LMG S-19264T (=DSM 44701T), isolated from a smear-ripened cheese.</title>
        <authorList>
            <consortium name="US DOE Joint Genome Institute (JGI-PGF)"/>
            <person name="Walter F."/>
            <person name="Albersmeier A."/>
            <person name="Kalinowski J."/>
            <person name="Ruckert C."/>
        </authorList>
    </citation>
    <scope>NUCLEOTIDE SEQUENCE</scope>
    <source>
        <strain evidence="7">CGMCC 1.7086</strain>
    </source>
</reference>
<keyword evidence="8" id="KW-1185">Reference proteome</keyword>
<evidence type="ECO:0000256" key="4">
    <source>
        <dbReference type="PIRSR" id="PIRSR000303-1"/>
    </source>
</evidence>
<dbReference type="InterPro" id="IPR013766">
    <property type="entry name" value="Thioredoxin_domain"/>
</dbReference>
<protein>
    <recommendedName>
        <fullName evidence="5">Glutathione peroxidase</fullName>
    </recommendedName>
</protein>
<dbReference type="PROSITE" id="PS51352">
    <property type="entry name" value="THIOREDOXIN_2"/>
    <property type="match status" value="1"/>
</dbReference>
<dbReference type="Gene3D" id="3.40.30.10">
    <property type="entry name" value="Glutaredoxin"/>
    <property type="match status" value="1"/>
</dbReference>
<dbReference type="AlphaFoldDB" id="A0A918DLX9"/>
<reference evidence="7" key="2">
    <citation type="submission" date="2020-09" db="EMBL/GenBank/DDBJ databases">
        <authorList>
            <person name="Sun Q."/>
            <person name="Zhou Y."/>
        </authorList>
    </citation>
    <scope>NUCLEOTIDE SEQUENCE</scope>
    <source>
        <strain evidence="7">CGMCC 1.7086</strain>
    </source>
</reference>
<keyword evidence="2 5" id="KW-0575">Peroxidase</keyword>
<evidence type="ECO:0000256" key="2">
    <source>
        <dbReference type="ARBA" id="ARBA00022559"/>
    </source>
</evidence>
<evidence type="ECO:0000313" key="8">
    <source>
        <dbReference type="Proteomes" id="UP000606935"/>
    </source>
</evidence>
<dbReference type="EMBL" id="BMLS01000006">
    <property type="protein sequence ID" value="GGO73224.1"/>
    <property type="molecule type" value="Genomic_DNA"/>
</dbReference>
<proteinExistence type="inferred from homology"/>
<evidence type="ECO:0000259" key="6">
    <source>
        <dbReference type="PROSITE" id="PS51352"/>
    </source>
</evidence>
<organism evidence="7 8">
    <name type="scientific">Bowmanella pacifica</name>
    <dbReference type="NCBI Taxonomy" id="502051"/>
    <lineage>
        <taxon>Bacteria</taxon>
        <taxon>Pseudomonadati</taxon>
        <taxon>Pseudomonadota</taxon>
        <taxon>Gammaproteobacteria</taxon>
        <taxon>Alteromonadales</taxon>
        <taxon>Alteromonadaceae</taxon>
        <taxon>Bowmanella</taxon>
    </lineage>
</organism>